<organism evidence="1 2">
    <name type="scientific">Modicisalibacter xianhensis</name>
    <dbReference type="NCBI Taxonomy" id="442341"/>
    <lineage>
        <taxon>Bacteria</taxon>
        <taxon>Pseudomonadati</taxon>
        <taxon>Pseudomonadota</taxon>
        <taxon>Gammaproteobacteria</taxon>
        <taxon>Oceanospirillales</taxon>
        <taxon>Halomonadaceae</taxon>
        <taxon>Modicisalibacter</taxon>
    </lineage>
</organism>
<gene>
    <name evidence="1" type="ORF">DFO67_1349</name>
</gene>
<dbReference type="Gene3D" id="3.30.300.260">
    <property type="match status" value="1"/>
</dbReference>
<evidence type="ECO:0000313" key="1">
    <source>
        <dbReference type="EMBL" id="TDX21641.1"/>
    </source>
</evidence>
<accession>A0A4R8FHK7</accession>
<reference evidence="1 2" key="1">
    <citation type="submission" date="2019-03" db="EMBL/GenBank/DDBJ databases">
        <title>Freshwater and sediment microbial communities from various areas in North America, analyzing microbe dynamics in response to fracking.</title>
        <authorList>
            <person name="Lamendella R."/>
        </authorList>
    </citation>
    <scope>NUCLEOTIDE SEQUENCE [LARGE SCALE GENOMIC DNA]</scope>
    <source>
        <strain evidence="1 2">6_TX</strain>
    </source>
</reference>
<comment type="caution">
    <text evidence="1">The sequence shown here is derived from an EMBL/GenBank/DDBJ whole genome shotgun (WGS) entry which is preliminary data.</text>
</comment>
<dbReference type="EMBL" id="SOEC01000034">
    <property type="protein sequence ID" value="TDX21641.1"/>
    <property type="molecule type" value="Genomic_DNA"/>
</dbReference>
<dbReference type="InterPro" id="IPR048374">
    <property type="entry name" value="YuA_Gp49-like"/>
</dbReference>
<name>A0A4R8FHK7_9GAMM</name>
<proteinExistence type="predicted"/>
<evidence type="ECO:0000313" key="2">
    <source>
        <dbReference type="Proteomes" id="UP000294489"/>
    </source>
</evidence>
<dbReference type="AlphaFoldDB" id="A0A4R8FHK7"/>
<protein>
    <submittedName>
        <fullName evidence="1">Uncharacterized protein</fullName>
    </submittedName>
</protein>
<dbReference type="Pfam" id="PF20788">
    <property type="entry name" value="YuA_Gp49"/>
    <property type="match status" value="1"/>
</dbReference>
<dbReference type="RefSeq" id="WP_134021413.1">
    <property type="nucleotide sequence ID" value="NZ_SOEC01000034.1"/>
</dbReference>
<sequence>MTRPSTRQGRCSSYLRIFDTAISGIPCKCAVVYYAPSVPIRITGTGFGDADPPEPAEFEFELLDRTGCPARWLERKITEDDDEDRLQREYEELKDGWHTE</sequence>
<dbReference type="Proteomes" id="UP000294489">
    <property type="component" value="Unassembled WGS sequence"/>
</dbReference>